<dbReference type="CDD" id="cd21696">
    <property type="entry name" value="GINS_B_Psf1"/>
    <property type="match status" value="1"/>
</dbReference>
<dbReference type="InterPro" id="IPR014038">
    <property type="entry name" value="EF1B_bsu/dsu_GNE"/>
</dbReference>
<sequence length="652" mass="71341">MGFADLVSDAGAATLNGWLATRSYIVGHTPSQADVAVFKALSSGPDAAKYPYAARWYKHIATYESEFASLAGDASKPYSVYGPEAGELTLNPAKAPAAEEDEDDVDLFGSDDEEEDAEAARIREERLAEYKKKKEAKPKTTAKSVVTLDVKPWDDETDMAALEAAVRGIEKDGLVWGASKLVPVGFGIKKLQINLVIEDEKISLSDLEEEIQGFEDHVQSTDIAAMQKLRDLEDFLCETRPRATALFFCIPLPSPRHYSSSRVSQLRCTATSETSWLHHQVLQAKRTQNLAHLPPYQAEIVRAVTREVRDLDKDVAELLAPYQGTFDPAEHQSTACTLLVNHLSMRRNKRCLLAYHRTRSDKLEELVWKDADVLDLSGQQVREGPAGGSGGGGGPGAKVSSGDGSTSSLSPQEEEYVRSYGDLLAAFKGQWTDIDLTGSLEPPRDLFIDVRVLKDAGEIQTEYGSITLTKNTELLAPYQGTFDPAEHQSTACTLLVNHLAMRRNKRCLLAYHRTRSDKLEELVWKDADVLDLSGQQVREGPAGGSGGGGGGGPGAKVSSGDGSTSSLSPQEEEYVRSYGDLLAAFKGQWTDIDLTGSLEPPRDLFIDVRVLKDAGEIQTEYGSITLTKNSQFYVRQGDVERLITQGYLQKLD</sequence>
<dbReference type="SUPFAM" id="SSF47616">
    <property type="entry name" value="GST C-terminal domain-like"/>
    <property type="match status" value="1"/>
</dbReference>
<dbReference type="InterPro" id="IPR005339">
    <property type="entry name" value="GINS_Psf1"/>
</dbReference>
<reference evidence="16" key="1">
    <citation type="submission" date="2015-05" db="EMBL/GenBank/DDBJ databases">
        <authorList>
            <person name="Fogelqvist Johan"/>
        </authorList>
    </citation>
    <scope>NUCLEOTIDE SEQUENCE [LARGE SCALE GENOMIC DNA]</scope>
</reference>
<dbReference type="GO" id="GO:0000811">
    <property type="term" value="C:GINS complex"/>
    <property type="evidence" value="ECO:0007669"/>
    <property type="project" value="UniProtKB-UniRule"/>
</dbReference>
<dbReference type="Proteomes" id="UP000045706">
    <property type="component" value="Unassembled WGS sequence"/>
</dbReference>
<dbReference type="PANTHER" id="PTHR12914">
    <property type="entry name" value="PARTNER OF SLD5"/>
    <property type="match status" value="1"/>
</dbReference>
<keyword evidence="7 10" id="KW-0251">Elongation factor</keyword>
<feature type="compositionally biased region" description="Low complexity" evidence="12">
    <location>
        <begin position="555"/>
        <end position="568"/>
    </location>
</feature>
<comment type="subcellular location">
    <subcellularLocation>
        <location evidence="2 11">Nucleus</location>
    </subcellularLocation>
</comment>
<dbReference type="FunFam" id="1.20.1050.130:FF:000001">
    <property type="entry name" value="Putative Elongation factor 1-beta"/>
    <property type="match status" value="1"/>
</dbReference>
<dbReference type="FunFam" id="1.20.58.1030:FF:000003">
    <property type="entry name" value="DNA replication complex GINS protein PSF1"/>
    <property type="match status" value="1"/>
</dbReference>
<dbReference type="GO" id="GO:0003746">
    <property type="term" value="F:translation elongation factor activity"/>
    <property type="evidence" value="ECO:0007669"/>
    <property type="project" value="UniProtKB-KW"/>
</dbReference>
<evidence type="ECO:0000256" key="4">
    <source>
        <dbReference type="ARBA" id="ARBA00007411"/>
    </source>
</evidence>
<dbReference type="InterPro" id="IPR001326">
    <property type="entry name" value="Transl_elong_EF1B_B/D_CS"/>
</dbReference>
<dbReference type="SMART" id="SM00888">
    <property type="entry name" value="EF1_GNE"/>
    <property type="match status" value="1"/>
</dbReference>
<feature type="compositionally biased region" description="Gly residues" evidence="12">
    <location>
        <begin position="385"/>
        <end position="396"/>
    </location>
</feature>
<dbReference type="SUPFAM" id="SSF158573">
    <property type="entry name" value="GINS helical bundle-like"/>
    <property type="match status" value="2"/>
</dbReference>
<dbReference type="InterPro" id="IPR018940">
    <property type="entry name" value="EF-1_beta_acid_region_euk"/>
</dbReference>
<dbReference type="SMART" id="SM01182">
    <property type="entry name" value="EF-1_beta_acid"/>
    <property type="match status" value="1"/>
</dbReference>
<evidence type="ECO:0000256" key="12">
    <source>
        <dbReference type="SAM" id="MobiDB-lite"/>
    </source>
</evidence>
<feature type="region of interest" description="Disordered" evidence="12">
    <location>
        <begin position="536"/>
        <end position="570"/>
    </location>
</feature>
<organism evidence="15 16">
    <name type="scientific">Verticillium longisporum</name>
    <name type="common">Verticillium dahliae var. longisporum</name>
    <dbReference type="NCBI Taxonomy" id="100787"/>
    <lineage>
        <taxon>Eukaryota</taxon>
        <taxon>Fungi</taxon>
        <taxon>Dikarya</taxon>
        <taxon>Ascomycota</taxon>
        <taxon>Pezizomycotina</taxon>
        <taxon>Sordariomycetes</taxon>
        <taxon>Hypocreomycetidae</taxon>
        <taxon>Glomerellales</taxon>
        <taxon>Plectosphaerellaceae</taxon>
        <taxon>Verticillium</taxon>
    </lineage>
</organism>
<dbReference type="InterPro" id="IPR036282">
    <property type="entry name" value="Glutathione-S-Trfase_C_sf"/>
</dbReference>
<accession>A0A0G4KTD3</accession>
<feature type="compositionally biased region" description="Gly residues" evidence="12">
    <location>
        <begin position="541"/>
        <end position="554"/>
    </location>
</feature>
<dbReference type="AlphaFoldDB" id="A0A0G4KTD3"/>
<feature type="compositionally biased region" description="Low complexity" evidence="12">
    <location>
        <begin position="397"/>
        <end position="410"/>
    </location>
</feature>
<dbReference type="Gene3D" id="1.20.58.1030">
    <property type="match status" value="2"/>
</dbReference>
<dbReference type="CDD" id="cd10308">
    <property type="entry name" value="GST_C_eEF1b_like"/>
    <property type="match status" value="1"/>
</dbReference>
<evidence type="ECO:0000256" key="10">
    <source>
        <dbReference type="RuleBase" id="RU003791"/>
    </source>
</evidence>
<keyword evidence="9 11" id="KW-0539">Nucleus</keyword>
<name>A0A0G4KTD3_VERLO</name>
<dbReference type="CDD" id="cd11710">
    <property type="entry name" value="GINS_A_psf1"/>
    <property type="match status" value="2"/>
</dbReference>
<dbReference type="Gene3D" id="3.30.70.60">
    <property type="match status" value="1"/>
</dbReference>
<dbReference type="SUPFAM" id="SSF54984">
    <property type="entry name" value="eEF-1beta-like"/>
    <property type="match status" value="1"/>
</dbReference>
<dbReference type="InterPro" id="IPR021151">
    <property type="entry name" value="GINS_A"/>
</dbReference>
<gene>
    <name evidence="15" type="ORF">BN1723_009917</name>
</gene>
<evidence type="ECO:0000256" key="9">
    <source>
        <dbReference type="ARBA" id="ARBA00023242"/>
    </source>
</evidence>
<dbReference type="PROSITE" id="PS00824">
    <property type="entry name" value="EF1BD_1"/>
    <property type="match status" value="1"/>
</dbReference>
<dbReference type="InterPro" id="IPR056783">
    <property type="entry name" value="PSF1_C"/>
</dbReference>
<feature type="region of interest" description="Disordered" evidence="12">
    <location>
        <begin position="380"/>
        <end position="412"/>
    </location>
</feature>
<protein>
    <recommendedName>
        <fullName evidence="5 11">DNA replication complex GINS protein PSF1</fullName>
    </recommendedName>
</protein>
<evidence type="ECO:0000256" key="3">
    <source>
        <dbReference type="ARBA" id="ARBA00006677"/>
    </source>
</evidence>
<dbReference type="EMBL" id="CVQI01003780">
    <property type="protein sequence ID" value="CRK13063.1"/>
    <property type="molecule type" value="Genomic_DNA"/>
</dbReference>
<evidence type="ECO:0000256" key="7">
    <source>
        <dbReference type="ARBA" id="ARBA00022768"/>
    </source>
</evidence>
<feature type="domain" description="Elongation factor 1 beta central acidic region eukaryote" evidence="14">
    <location>
        <begin position="107"/>
        <end position="134"/>
    </location>
</feature>
<dbReference type="Pfam" id="PF00736">
    <property type="entry name" value="EF1_GNE"/>
    <property type="match status" value="1"/>
</dbReference>
<feature type="domain" description="Translation elongation factor EF1B beta/delta subunit guanine nucleotide exchange" evidence="13">
    <location>
        <begin position="143"/>
        <end position="229"/>
    </location>
</feature>
<comment type="similarity">
    <text evidence="3 11">Belongs to the GINS1/PSF1 family.</text>
</comment>
<dbReference type="PANTHER" id="PTHR12914:SF2">
    <property type="entry name" value="DNA REPLICATION COMPLEX GINS PROTEIN PSF1"/>
    <property type="match status" value="1"/>
</dbReference>
<keyword evidence="8 10" id="KW-0648">Protein biosynthesis</keyword>
<comment type="function">
    <text evidence="1">The GINS complex plays an essential role in the initiation of DNA replication.</text>
</comment>
<dbReference type="CDD" id="cd00292">
    <property type="entry name" value="EF1B"/>
    <property type="match status" value="1"/>
</dbReference>
<evidence type="ECO:0000256" key="8">
    <source>
        <dbReference type="ARBA" id="ARBA00022917"/>
    </source>
</evidence>
<dbReference type="Pfam" id="PF10587">
    <property type="entry name" value="EF-1_beta_acid"/>
    <property type="match status" value="1"/>
</dbReference>
<proteinExistence type="inferred from homology"/>
<evidence type="ECO:0000256" key="2">
    <source>
        <dbReference type="ARBA" id="ARBA00004123"/>
    </source>
</evidence>
<evidence type="ECO:0000313" key="15">
    <source>
        <dbReference type="EMBL" id="CRK13063.1"/>
    </source>
</evidence>
<dbReference type="Pfam" id="PF24997">
    <property type="entry name" value="PSF1_C"/>
    <property type="match status" value="1"/>
</dbReference>
<comment type="similarity">
    <text evidence="4 10">Belongs to the EF-1-beta/EF-1-delta family.</text>
</comment>
<evidence type="ECO:0000259" key="14">
    <source>
        <dbReference type="SMART" id="SM01182"/>
    </source>
</evidence>
<comment type="function">
    <text evidence="11">Required for correct functioning of the GINS complex, a complex that plays an essential role in the initiation of DNA replication, and progression of DNA replication forks. GINS complex seems to bind preferentially to single-stranded DNA.</text>
</comment>
<keyword evidence="6 11" id="KW-0235">DNA replication</keyword>
<evidence type="ECO:0000313" key="16">
    <source>
        <dbReference type="Proteomes" id="UP000045706"/>
    </source>
</evidence>
<dbReference type="GO" id="GO:1902983">
    <property type="term" value="P:DNA strand elongation involved in mitotic DNA replication"/>
    <property type="evidence" value="ECO:0007669"/>
    <property type="project" value="TreeGrafter"/>
</dbReference>
<dbReference type="InterPro" id="IPR014717">
    <property type="entry name" value="Transl_elong_EF1B/ribsomal_bS6"/>
</dbReference>
<comment type="subunit">
    <text evidence="11">Component of the GINS complex.</text>
</comment>
<dbReference type="PROSITE" id="PS00825">
    <property type="entry name" value="EF1BD_2"/>
    <property type="match status" value="1"/>
</dbReference>
<dbReference type="InterPro" id="IPR036224">
    <property type="entry name" value="GINS_bundle-like_dom_sf"/>
</dbReference>
<evidence type="ECO:0000256" key="5">
    <source>
        <dbReference type="ARBA" id="ARBA00015143"/>
    </source>
</evidence>
<evidence type="ECO:0000259" key="13">
    <source>
        <dbReference type="SMART" id="SM00888"/>
    </source>
</evidence>
<dbReference type="FunFam" id="3.30.70.60:FF:000001">
    <property type="entry name" value="Elongation factor 1-beta 1 like"/>
    <property type="match status" value="1"/>
</dbReference>
<dbReference type="InterPro" id="IPR036219">
    <property type="entry name" value="eEF-1beta-like_sf"/>
</dbReference>
<dbReference type="Pfam" id="PF05916">
    <property type="entry name" value="Sld5"/>
    <property type="match status" value="2"/>
</dbReference>
<evidence type="ECO:0000256" key="1">
    <source>
        <dbReference type="ARBA" id="ARBA00002340"/>
    </source>
</evidence>
<dbReference type="Gene3D" id="1.20.1050.130">
    <property type="match status" value="1"/>
</dbReference>
<evidence type="ECO:0000256" key="6">
    <source>
        <dbReference type="ARBA" id="ARBA00022705"/>
    </source>
</evidence>
<evidence type="ECO:0000256" key="11">
    <source>
        <dbReference type="RuleBase" id="RU368085"/>
    </source>
</evidence>